<organism evidence="1">
    <name type="scientific">hydrothermal vent metagenome</name>
    <dbReference type="NCBI Taxonomy" id="652676"/>
    <lineage>
        <taxon>unclassified sequences</taxon>
        <taxon>metagenomes</taxon>
        <taxon>ecological metagenomes</taxon>
    </lineage>
</organism>
<dbReference type="Pfam" id="PF11307">
    <property type="entry name" value="DUF3109"/>
    <property type="match status" value="1"/>
</dbReference>
<evidence type="ECO:0000313" key="1">
    <source>
        <dbReference type="EMBL" id="VAX22137.1"/>
    </source>
</evidence>
<dbReference type="AlphaFoldDB" id="A0A3B1D022"/>
<accession>A0A3B1D022</accession>
<dbReference type="InterPro" id="IPR021458">
    <property type="entry name" value="Rv0495c"/>
</dbReference>
<sequence>MFKDFIEVDDILVNEEVLRKKFTCDLSKCKGACCTMESDYGAPLLGSEIEKIENVLPVVKKYLPRKNLKYLKRNKFWFEVDGDLMVASINRRECVFAYYDGDIAKCAIEKAYYKKGTDFLKPISCHLFPIRINKFGGDVLKFEEYAECSEALKYGEETELTVAQFCKDGLGRMYGSEWYEKLMKPTKE</sequence>
<name>A0A3B1D022_9ZZZZ</name>
<gene>
    <name evidence="1" type="ORF">MNBD_IGNAVI01-1600</name>
</gene>
<dbReference type="EMBL" id="UOGD01000215">
    <property type="protein sequence ID" value="VAX22137.1"/>
    <property type="molecule type" value="Genomic_DNA"/>
</dbReference>
<protein>
    <recommendedName>
        <fullName evidence="2">DUF3109 domain-containing protein</fullName>
    </recommendedName>
</protein>
<proteinExistence type="predicted"/>
<reference evidence="1" key="1">
    <citation type="submission" date="2018-06" db="EMBL/GenBank/DDBJ databases">
        <authorList>
            <person name="Zhirakovskaya E."/>
        </authorList>
    </citation>
    <scope>NUCLEOTIDE SEQUENCE</scope>
</reference>
<evidence type="ECO:0008006" key="2">
    <source>
        <dbReference type="Google" id="ProtNLM"/>
    </source>
</evidence>